<protein>
    <submittedName>
        <fullName evidence="1">Uncharacterized protein</fullName>
    </submittedName>
</protein>
<dbReference type="KEGG" id="nmus:H7A79_1989"/>
<evidence type="ECO:0000313" key="1">
    <source>
        <dbReference type="EMBL" id="QNT59372.1"/>
    </source>
</evidence>
<name>A0A7H1MCK7_9NEIS</name>
<proteinExistence type="predicted"/>
<gene>
    <name evidence="1" type="ORF">H7A79_0503</name>
    <name evidence="2" type="ORF">H7A79_1989</name>
</gene>
<keyword evidence="3" id="KW-1185">Reference proteome</keyword>
<dbReference type="EMBL" id="CP060414">
    <property type="protein sequence ID" value="QNT59372.1"/>
    <property type="molecule type" value="Genomic_DNA"/>
</dbReference>
<accession>A0A7H1MCK7</accession>
<evidence type="ECO:0000313" key="3">
    <source>
        <dbReference type="Proteomes" id="UP000516412"/>
    </source>
</evidence>
<dbReference type="KEGG" id="nmus:H7A79_0503"/>
<sequence>MAEMAEGIGAAGMVKSGLGVWGRFGRTCEPETGLLRGGFMLSKKFFMPSEMVSDGMNAVSGQ</sequence>
<reference evidence="1" key="2">
    <citation type="submission" date="2024-06" db="EMBL/GenBank/DDBJ databases">
        <title>Complete Genome Sequence of mouse commensal type strain Neisseria musculi.</title>
        <authorList>
            <person name="Thapa E."/>
            <person name="Aluvathingal J."/>
            <person name="Nadendla S."/>
            <person name="Mehta A."/>
            <person name="Tettelin H."/>
            <person name="Weyand N.J."/>
        </authorList>
    </citation>
    <scope>NUCLEOTIDE SEQUENCE</scope>
    <source>
        <strain evidence="1">NW831</strain>
    </source>
</reference>
<evidence type="ECO:0000313" key="2">
    <source>
        <dbReference type="EMBL" id="QNT60262.1"/>
    </source>
</evidence>
<dbReference type="EMBL" id="CP060414">
    <property type="protein sequence ID" value="QNT60262.1"/>
    <property type="molecule type" value="Genomic_DNA"/>
</dbReference>
<dbReference type="AlphaFoldDB" id="A0A7H1MCK7"/>
<reference evidence="3" key="1">
    <citation type="submission" date="2020-09" db="EMBL/GenBank/DDBJ databases">
        <title>Complete Genome Sequence of mouse commensal type strain Neisseria musculi.</title>
        <authorList>
            <person name="Thapa E."/>
            <person name="Aluvathingal J."/>
            <person name="Nadendla S."/>
            <person name="Mehta A."/>
            <person name="Tettelin H."/>
            <person name="Weyand N.J."/>
        </authorList>
    </citation>
    <scope>NUCLEOTIDE SEQUENCE [LARGE SCALE GENOMIC DNA]</scope>
    <source>
        <strain evidence="2 3">NW831</strain>
    </source>
</reference>
<dbReference type="Proteomes" id="UP000516412">
    <property type="component" value="Chromosome"/>
</dbReference>
<organism evidence="1 3">
    <name type="scientific">Neisseria musculi</name>
    <dbReference type="NCBI Taxonomy" id="1815583"/>
    <lineage>
        <taxon>Bacteria</taxon>
        <taxon>Pseudomonadati</taxon>
        <taxon>Pseudomonadota</taxon>
        <taxon>Betaproteobacteria</taxon>
        <taxon>Neisseriales</taxon>
        <taxon>Neisseriaceae</taxon>
        <taxon>Neisseria</taxon>
    </lineage>
</organism>